<protein>
    <submittedName>
        <fullName evidence="1">Uncharacterized protein</fullName>
    </submittedName>
</protein>
<evidence type="ECO:0000313" key="2">
    <source>
        <dbReference type="Proteomes" id="UP000281955"/>
    </source>
</evidence>
<keyword evidence="2" id="KW-1185">Reference proteome</keyword>
<dbReference type="AlphaFoldDB" id="A0A420XNI8"/>
<dbReference type="EMBL" id="RBWV01000012">
    <property type="protein sequence ID" value="RKS73732.1"/>
    <property type="molecule type" value="Genomic_DNA"/>
</dbReference>
<gene>
    <name evidence="1" type="ORF">CLV35_2221</name>
</gene>
<comment type="caution">
    <text evidence="1">The sequence shown here is derived from an EMBL/GenBank/DDBJ whole genome shotgun (WGS) entry which is preliminary data.</text>
</comment>
<reference evidence="1 2" key="1">
    <citation type="submission" date="2018-10" db="EMBL/GenBank/DDBJ databases">
        <title>Genomic Encyclopedia of Archaeal and Bacterial Type Strains, Phase II (KMG-II): from individual species to whole genera.</title>
        <authorList>
            <person name="Goeker M."/>
        </authorList>
    </citation>
    <scope>NUCLEOTIDE SEQUENCE [LARGE SCALE GENOMIC DNA]</scope>
    <source>
        <strain evidence="1 2">RP-AC37</strain>
    </source>
</reference>
<name>A0A420XNI8_9ACTN</name>
<dbReference type="InParanoid" id="A0A420XNI8"/>
<proteinExistence type="predicted"/>
<accession>A0A420XNI8</accession>
<organism evidence="1 2">
    <name type="scientific">Motilibacter peucedani</name>
    <dbReference type="NCBI Taxonomy" id="598650"/>
    <lineage>
        <taxon>Bacteria</taxon>
        <taxon>Bacillati</taxon>
        <taxon>Actinomycetota</taxon>
        <taxon>Actinomycetes</taxon>
        <taxon>Motilibacterales</taxon>
        <taxon>Motilibacteraceae</taxon>
        <taxon>Motilibacter</taxon>
    </lineage>
</organism>
<dbReference type="Proteomes" id="UP000281955">
    <property type="component" value="Unassembled WGS sequence"/>
</dbReference>
<sequence length="59" mass="6309">MGATTLEKTSRPATELCMQLLAAGIPLSLICDLTDVDGPSSRDILEHEGRPELAWWAAG</sequence>
<evidence type="ECO:0000313" key="1">
    <source>
        <dbReference type="EMBL" id="RKS73732.1"/>
    </source>
</evidence>